<feature type="compositionally biased region" description="Basic and acidic residues" evidence="1">
    <location>
        <begin position="10"/>
        <end position="19"/>
    </location>
</feature>
<feature type="region of interest" description="Disordered" evidence="1">
    <location>
        <begin position="92"/>
        <end position="184"/>
    </location>
</feature>
<comment type="caution">
    <text evidence="2">The sequence shown here is derived from an EMBL/GenBank/DDBJ whole genome shotgun (WGS) entry which is preliminary data.</text>
</comment>
<keyword evidence="3" id="KW-1185">Reference proteome</keyword>
<feature type="region of interest" description="Disordered" evidence="1">
    <location>
        <begin position="1"/>
        <end position="62"/>
    </location>
</feature>
<feature type="compositionally biased region" description="Low complexity" evidence="1">
    <location>
        <begin position="124"/>
        <end position="141"/>
    </location>
</feature>
<evidence type="ECO:0000256" key="1">
    <source>
        <dbReference type="SAM" id="MobiDB-lite"/>
    </source>
</evidence>
<proteinExistence type="predicted"/>
<organism evidence="2 3">
    <name type="scientific">Saguinus oedipus</name>
    <name type="common">Cotton-top tamarin</name>
    <name type="synonym">Oedipomidas oedipus</name>
    <dbReference type="NCBI Taxonomy" id="9490"/>
    <lineage>
        <taxon>Eukaryota</taxon>
        <taxon>Metazoa</taxon>
        <taxon>Chordata</taxon>
        <taxon>Craniata</taxon>
        <taxon>Vertebrata</taxon>
        <taxon>Euteleostomi</taxon>
        <taxon>Mammalia</taxon>
        <taxon>Eutheria</taxon>
        <taxon>Euarchontoglires</taxon>
        <taxon>Primates</taxon>
        <taxon>Haplorrhini</taxon>
        <taxon>Platyrrhini</taxon>
        <taxon>Cebidae</taxon>
        <taxon>Callitrichinae</taxon>
        <taxon>Saguinus</taxon>
    </lineage>
</organism>
<dbReference type="EMBL" id="JASSZA010000004">
    <property type="protein sequence ID" value="KAK2113146.1"/>
    <property type="molecule type" value="Genomic_DNA"/>
</dbReference>
<evidence type="ECO:0000313" key="2">
    <source>
        <dbReference type="EMBL" id="KAK2113146.1"/>
    </source>
</evidence>
<sequence length="193" mass="20076">MRAGGLGPGKVKEPKEAQKGTRSPRRLRKARGGSDFRAKPLMAESEGARRGAGTGPEARCPAPAASCVLRAQRPEAPRLGGPRIPVDLVEHRASPGAPLAGRCRATRRVGKPAEPQPWPWQASLGRPGPRARLPPLRRAAGFAGSAPPPRLGSRPPTVSLRCRKAEAEGAPGSRGGALGEYTGEDTWACGAVG</sequence>
<name>A0ABQ9VUS6_SAGOE</name>
<evidence type="ECO:0000313" key="3">
    <source>
        <dbReference type="Proteomes" id="UP001266305"/>
    </source>
</evidence>
<feature type="compositionally biased region" description="Basic residues" evidence="1">
    <location>
        <begin position="22"/>
        <end position="31"/>
    </location>
</feature>
<dbReference type="Proteomes" id="UP001266305">
    <property type="component" value="Unassembled WGS sequence"/>
</dbReference>
<gene>
    <name evidence="2" type="ORF">P7K49_007412</name>
</gene>
<reference evidence="2 3" key="1">
    <citation type="submission" date="2023-05" db="EMBL/GenBank/DDBJ databases">
        <title>B98-5 Cell Line De Novo Hybrid Assembly: An Optical Mapping Approach.</title>
        <authorList>
            <person name="Kananen K."/>
            <person name="Auerbach J.A."/>
            <person name="Kautto E."/>
            <person name="Blachly J.S."/>
        </authorList>
    </citation>
    <scope>NUCLEOTIDE SEQUENCE [LARGE SCALE GENOMIC DNA]</scope>
    <source>
        <strain evidence="2">B95-8</strain>
        <tissue evidence="2">Cell line</tissue>
    </source>
</reference>
<protein>
    <submittedName>
        <fullName evidence="2">Uncharacterized protein</fullName>
    </submittedName>
</protein>
<accession>A0ABQ9VUS6</accession>